<dbReference type="AlphaFoldDB" id="L0K6B5"/>
<dbReference type="GO" id="GO:0005524">
    <property type="term" value="F:ATP binding"/>
    <property type="evidence" value="ECO:0007669"/>
    <property type="project" value="UniProtKB-KW"/>
</dbReference>
<dbReference type="PATRIC" id="fig|748449.3.peg.42"/>
<keyword evidence="4" id="KW-0067">ATP-binding</keyword>
<reference evidence="7" key="1">
    <citation type="submission" date="2012-02" db="EMBL/GenBank/DDBJ databases">
        <title>The complete genome of Halobacteroides halobius DSM 5150.</title>
        <authorList>
            <person name="Lucas S."/>
            <person name="Copeland A."/>
            <person name="Lapidus A."/>
            <person name="Glavina del Rio T."/>
            <person name="Dalin E."/>
            <person name="Tice H."/>
            <person name="Bruce D."/>
            <person name="Goodwin L."/>
            <person name="Pitluck S."/>
            <person name="Peters L."/>
            <person name="Mikhailova N."/>
            <person name="Gu W."/>
            <person name="Kyrpides N."/>
            <person name="Mavromatis K."/>
            <person name="Ivanova N."/>
            <person name="Brettin T."/>
            <person name="Detter J.C."/>
            <person name="Han C."/>
            <person name="Larimer F."/>
            <person name="Land M."/>
            <person name="Hauser L."/>
            <person name="Markowitz V."/>
            <person name="Cheng J.-F."/>
            <person name="Hugenholtz P."/>
            <person name="Woyke T."/>
            <person name="Wu D."/>
            <person name="Tindall B."/>
            <person name="Pomrenke H."/>
            <person name="Brambilla E."/>
            <person name="Klenk H.-P."/>
            <person name="Eisen J.A."/>
        </authorList>
    </citation>
    <scope>NUCLEOTIDE SEQUENCE [LARGE SCALE GENOMIC DNA]</scope>
    <source>
        <strain evidence="7">ATCC 35273 / DSM 5150 / MD-1</strain>
    </source>
</reference>
<keyword evidence="7" id="KW-1185">Reference proteome</keyword>
<dbReference type="HOGENOM" id="CLU_049131_1_0_9"/>
<evidence type="ECO:0000313" key="7">
    <source>
        <dbReference type="Proteomes" id="UP000010880"/>
    </source>
</evidence>
<proteinExistence type="inferred from homology"/>
<protein>
    <recommendedName>
        <fullName evidence="2">Thymidylate kinase</fullName>
    </recommendedName>
</protein>
<feature type="domain" description="Thymidylate kinase-like" evidence="5">
    <location>
        <begin position="11"/>
        <end position="212"/>
    </location>
</feature>
<dbReference type="STRING" id="748449.Halha_0059"/>
<dbReference type="InterPro" id="IPR039430">
    <property type="entry name" value="Thymidylate_kin-like_dom"/>
</dbReference>
<evidence type="ECO:0000256" key="2">
    <source>
        <dbReference type="ARBA" id="ARBA00017144"/>
    </source>
</evidence>
<evidence type="ECO:0000259" key="5">
    <source>
        <dbReference type="Pfam" id="PF02223"/>
    </source>
</evidence>
<gene>
    <name evidence="6" type="ordered locus">Halha_0059</name>
</gene>
<dbReference type="RefSeq" id="WP_015325808.1">
    <property type="nucleotide sequence ID" value="NC_019978.1"/>
</dbReference>
<dbReference type="SUPFAM" id="SSF52540">
    <property type="entry name" value="P-loop containing nucleoside triphosphate hydrolases"/>
    <property type="match status" value="1"/>
</dbReference>
<evidence type="ECO:0000256" key="4">
    <source>
        <dbReference type="ARBA" id="ARBA00022840"/>
    </source>
</evidence>
<dbReference type="OrthoDB" id="9774907at2"/>
<sequence>MSGKLIVIESGTDASGKETQTRKLYNRLSDIKGKVRKIEYPNYESASSALIKMYLNGEFGENPGEVNTYAASTFYAVDRFASFQKEWKDFYNDGGIIIADRYTTSNMVHQASKFANLEEKRAYLNWLWEFEFDKFGLPVPDAVIFLDMPPEESKRLMKQRKNNSQDIHEENYDYLVKSYNNACWVAEEYNWQIIDCLHNGKLRSIEDIHNQIYNLVINLFES</sequence>
<dbReference type="eggNOG" id="COG0125">
    <property type="taxonomic scope" value="Bacteria"/>
</dbReference>
<keyword evidence="6" id="KW-0808">Transferase</keyword>
<dbReference type="Proteomes" id="UP000010880">
    <property type="component" value="Chromosome"/>
</dbReference>
<dbReference type="GO" id="GO:0006235">
    <property type="term" value="P:dTTP biosynthetic process"/>
    <property type="evidence" value="ECO:0007669"/>
    <property type="project" value="TreeGrafter"/>
</dbReference>
<organism evidence="6 7">
    <name type="scientific">Halobacteroides halobius (strain ATCC 35273 / DSM 5150 / MD-1)</name>
    <dbReference type="NCBI Taxonomy" id="748449"/>
    <lineage>
        <taxon>Bacteria</taxon>
        <taxon>Bacillati</taxon>
        <taxon>Bacillota</taxon>
        <taxon>Clostridia</taxon>
        <taxon>Halanaerobiales</taxon>
        <taxon>Halobacteroidaceae</taxon>
        <taxon>Halobacteroides</taxon>
    </lineage>
</organism>
<dbReference type="Gene3D" id="3.40.50.300">
    <property type="entry name" value="P-loop containing nucleotide triphosphate hydrolases"/>
    <property type="match status" value="1"/>
</dbReference>
<dbReference type="KEGG" id="hhl:Halha_0059"/>
<evidence type="ECO:0000313" key="6">
    <source>
        <dbReference type="EMBL" id="AGB40080.1"/>
    </source>
</evidence>
<dbReference type="GO" id="GO:0006227">
    <property type="term" value="P:dUDP biosynthetic process"/>
    <property type="evidence" value="ECO:0007669"/>
    <property type="project" value="TreeGrafter"/>
</dbReference>
<dbReference type="GO" id="GO:0004798">
    <property type="term" value="F:dTMP kinase activity"/>
    <property type="evidence" value="ECO:0007669"/>
    <property type="project" value="TreeGrafter"/>
</dbReference>
<dbReference type="PANTHER" id="PTHR10344">
    <property type="entry name" value="THYMIDYLATE KINASE"/>
    <property type="match status" value="1"/>
</dbReference>
<dbReference type="InterPro" id="IPR027417">
    <property type="entry name" value="P-loop_NTPase"/>
</dbReference>
<evidence type="ECO:0000256" key="1">
    <source>
        <dbReference type="ARBA" id="ARBA00009776"/>
    </source>
</evidence>
<accession>L0K6B5</accession>
<dbReference type="FunFam" id="3.40.50.300:FF:002288">
    <property type="entry name" value="Probable thymidylate kinase"/>
    <property type="match status" value="1"/>
</dbReference>
<keyword evidence="3" id="KW-0547">Nucleotide-binding</keyword>
<evidence type="ECO:0000256" key="3">
    <source>
        <dbReference type="ARBA" id="ARBA00022741"/>
    </source>
</evidence>
<comment type="similarity">
    <text evidence="1">Belongs to the thymidylate kinase family.</text>
</comment>
<dbReference type="PANTHER" id="PTHR10344:SF4">
    <property type="entry name" value="UMP-CMP KINASE 2, MITOCHONDRIAL"/>
    <property type="match status" value="1"/>
</dbReference>
<keyword evidence="6" id="KW-0418">Kinase</keyword>
<dbReference type="EMBL" id="CP003359">
    <property type="protein sequence ID" value="AGB40080.1"/>
    <property type="molecule type" value="Genomic_DNA"/>
</dbReference>
<dbReference type="GO" id="GO:0006233">
    <property type="term" value="P:dTDP biosynthetic process"/>
    <property type="evidence" value="ECO:0007669"/>
    <property type="project" value="TreeGrafter"/>
</dbReference>
<name>L0K6B5_HALHC</name>
<dbReference type="GO" id="GO:0005829">
    <property type="term" value="C:cytosol"/>
    <property type="evidence" value="ECO:0007669"/>
    <property type="project" value="TreeGrafter"/>
</dbReference>
<dbReference type="Pfam" id="PF02223">
    <property type="entry name" value="Thymidylate_kin"/>
    <property type="match status" value="1"/>
</dbReference>